<name>A0A7G7XA28_9PSED</name>
<feature type="transmembrane region" description="Helical" evidence="1">
    <location>
        <begin position="166"/>
        <end position="186"/>
    </location>
</feature>
<reference evidence="6" key="2">
    <citation type="journal article" date="2020" name="Microbiol. Resour. Announc.">
        <title>Complete genome sequences of four natural Pseudomonas isolates that catabolize a wide range of aromatic compounds relevant to lignin valorization.</title>
        <authorList>
            <person name="Hatmaker E.A."/>
            <person name="Presley G."/>
            <person name="Cannon O."/>
            <person name="Guss A.M."/>
            <person name="Elkins J.G."/>
        </authorList>
    </citation>
    <scope>NUCLEOTIDE SEQUENCE [LARGE SCALE GENOMIC DNA]</scope>
    <source>
        <strain evidence="6">H1F5C</strain>
    </source>
</reference>
<gene>
    <name evidence="3" type="ORF">DMX08_20275</name>
    <name evidence="4" type="ORF">GGI48_26680</name>
</gene>
<proteinExistence type="predicted"/>
<dbReference type="GO" id="GO:0006508">
    <property type="term" value="P:proteolysis"/>
    <property type="evidence" value="ECO:0007669"/>
    <property type="project" value="UniProtKB-KW"/>
</dbReference>
<dbReference type="PANTHER" id="PTHR36435:SF1">
    <property type="entry name" value="CAAX AMINO TERMINAL PROTEASE FAMILY PROTEIN"/>
    <property type="match status" value="1"/>
</dbReference>
<feature type="transmembrane region" description="Helical" evidence="1">
    <location>
        <begin position="51"/>
        <end position="72"/>
    </location>
</feature>
<dbReference type="PANTHER" id="PTHR36435">
    <property type="entry name" value="SLR1288 PROTEIN"/>
    <property type="match status" value="1"/>
</dbReference>
<dbReference type="GO" id="GO:0008237">
    <property type="term" value="F:metallopeptidase activity"/>
    <property type="evidence" value="ECO:0007669"/>
    <property type="project" value="UniProtKB-KW"/>
</dbReference>
<feature type="transmembrane region" description="Helical" evidence="1">
    <location>
        <begin position="24"/>
        <end position="45"/>
    </location>
</feature>
<feature type="transmembrane region" description="Helical" evidence="1">
    <location>
        <begin position="93"/>
        <end position="113"/>
    </location>
</feature>
<evidence type="ECO:0000256" key="1">
    <source>
        <dbReference type="SAM" id="Phobius"/>
    </source>
</evidence>
<keyword evidence="1" id="KW-0472">Membrane</keyword>
<dbReference type="GO" id="GO:0080120">
    <property type="term" value="P:CAAX-box protein maturation"/>
    <property type="evidence" value="ECO:0007669"/>
    <property type="project" value="UniProtKB-ARBA"/>
</dbReference>
<dbReference type="EMBL" id="QJRN01000013">
    <property type="protein sequence ID" value="PYC33454.1"/>
    <property type="molecule type" value="Genomic_DNA"/>
</dbReference>
<sequence>MTHLFSPPGVCAPERSTYRFFPRLGLFILATLLYILSGVPGILLMPTVMQSYLVFVIISGAAALSLSILFAIQYRSGLAAQLRGRTFIQPLKMGALCLIALYALCGVIIMFLSLPQEAFMNELLTGLDTRQTLIKVASLIVLPPILEELYFRHYLLRLFPYENSQLWKWIAVIATSAIFAGFHTQYDNWTSIALLFACGCVLAIARIASGAVLVPILLHMLLEVIALSADWAFKLADLYG</sequence>
<dbReference type="InterPro" id="IPR003675">
    <property type="entry name" value="Rce1/LyrA-like_dom"/>
</dbReference>
<dbReference type="Proteomes" id="UP000515277">
    <property type="component" value="Chromosome"/>
</dbReference>
<evidence type="ECO:0000313" key="4">
    <source>
        <dbReference type="EMBL" id="QNH76823.1"/>
    </source>
</evidence>
<evidence type="ECO:0000313" key="6">
    <source>
        <dbReference type="Proteomes" id="UP000515277"/>
    </source>
</evidence>
<organism evidence="4 6">
    <name type="scientific">Pseudomonas protegens</name>
    <dbReference type="NCBI Taxonomy" id="380021"/>
    <lineage>
        <taxon>Bacteria</taxon>
        <taxon>Pseudomonadati</taxon>
        <taxon>Pseudomonadota</taxon>
        <taxon>Gammaproteobacteria</taxon>
        <taxon>Pseudomonadales</taxon>
        <taxon>Pseudomonadaceae</taxon>
        <taxon>Pseudomonas</taxon>
    </lineage>
</organism>
<dbReference type="RefSeq" id="WP_103739722.1">
    <property type="nucleotide sequence ID" value="NZ_CP060201.1"/>
</dbReference>
<dbReference type="EMBL" id="CP060201">
    <property type="protein sequence ID" value="QNH76823.1"/>
    <property type="molecule type" value="Genomic_DNA"/>
</dbReference>
<evidence type="ECO:0000259" key="2">
    <source>
        <dbReference type="Pfam" id="PF02517"/>
    </source>
</evidence>
<evidence type="ECO:0000313" key="3">
    <source>
        <dbReference type="EMBL" id="PYC33454.1"/>
    </source>
</evidence>
<dbReference type="GO" id="GO:0004175">
    <property type="term" value="F:endopeptidase activity"/>
    <property type="evidence" value="ECO:0007669"/>
    <property type="project" value="UniProtKB-ARBA"/>
</dbReference>
<keyword evidence="4" id="KW-0645">Protease</keyword>
<evidence type="ECO:0000313" key="5">
    <source>
        <dbReference type="Proteomes" id="UP000248188"/>
    </source>
</evidence>
<feature type="domain" description="CAAX prenyl protease 2/Lysostaphin resistance protein A-like" evidence="2">
    <location>
        <begin position="132"/>
        <end position="223"/>
    </location>
</feature>
<reference evidence="4" key="3">
    <citation type="journal article" date="2020" name="Mol. Plant Microbe Interact.">
        <title>Complete genome sequences of four natural Pseudomonas isolates that catabolize a wide range of aromatic compounds relevant to lignin valorization.</title>
        <authorList>
            <person name="Hatmaker E.A."/>
            <person name="Presle G."/>
            <person name="Cannon O."/>
            <person name="Guss A.M."/>
            <person name="Elkins J.G."/>
        </authorList>
    </citation>
    <scope>NUCLEOTIDE SEQUENCE</scope>
    <source>
        <strain evidence="4">H1F5C</strain>
    </source>
</reference>
<dbReference type="Proteomes" id="UP000248188">
    <property type="component" value="Unassembled WGS sequence"/>
</dbReference>
<protein>
    <submittedName>
        <fullName evidence="4">CPBP family intramembrane metalloprotease</fullName>
    </submittedName>
</protein>
<dbReference type="InterPro" id="IPR052710">
    <property type="entry name" value="CAAX_protease"/>
</dbReference>
<keyword evidence="1" id="KW-1133">Transmembrane helix</keyword>
<keyword evidence="4" id="KW-0482">Metalloprotease</keyword>
<keyword evidence="4" id="KW-0378">Hydrolase</keyword>
<accession>A0A7G7XA28</accession>
<reference evidence="3 5" key="1">
    <citation type="submission" date="2018-06" db="EMBL/GenBank/DDBJ databases">
        <title>Pseudomonas diversity within urban Lake Michigan freshwaters.</title>
        <authorList>
            <person name="Batrich M."/>
            <person name="Hatzopoulos T."/>
            <person name="Putonti C."/>
        </authorList>
    </citation>
    <scope>NUCLEOTIDE SEQUENCE [LARGE SCALE GENOMIC DNA]</scope>
    <source>
        <strain evidence="3 5">MB-090624</strain>
    </source>
</reference>
<dbReference type="Pfam" id="PF02517">
    <property type="entry name" value="Rce1-like"/>
    <property type="match status" value="1"/>
</dbReference>
<feature type="transmembrane region" description="Helical" evidence="1">
    <location>
        <begin position="192"/>
        <end position="218"/>
    </location>
</feature>
<keyword evidence="1" id="KW-0812">Transmembrane</keyword>
<dbReference type="AlphaFoldDB" id="A0A7G7XA28"/>